<dbReference type="Proteomes" id="UP001139347">
    <property type="component" value="Unassembled WGS sequence"/>
</dbReference>
<dbReference type="SUPFAM" id="SSF53850">
    <property type="entry name" value="Periplasmic binding protein-like II"/>
    <property type="match status" value="1"/>
</dbReference>
<organism evidence="8 9">
    <name type="scientific">Paenibacillus mangrovi</name>
    <dbReference type="NCBI Taxonomy" id="2931978"/>
    <lineage>
        <taxon>Bacteria</taxon>
        <taxon>Bacillati</taxon>
        <taxon>Bacillota</taxon>
        <taxon>Bacilli</taxon>
        <taxon>Bacillales</taxon>
        <taxon>Paenibacillaceae</taxon>
        <taxon>Paenibacillus</taxon>
    </lineage>
</organism>
<dbReference type="EMBL" id="JALIRP010000007">
    <property type="protein sequence ID" value="MCJ8013489.1"/>
    <property type="molecule type" value="Genomic_DNA"/>
</dbReference>
<evidence type="ECO:0000313" key="9">
    <source>
        <dbReference type="Proteomes" id="UP001139347"/>
    </source>
</evidence>
<keyword evidence="5" id="KW-0449">Lipoprotein</keyword>
<evidence type="ECO:0000256" key="4">
    <source>
        <dbReference type="ARBA" id="ARBA00023139"/>
    </source>
</evidence>
<name>A0A9X1WWV1_9BACL</name>
<dbReference type="RefSeq" id="WP_244726999.1">
    <property type="nucleotide sequence ID" value="NZ_JALIRP010000007.1"/>
</dbReference>
<feature type="signal peptide" evidence="7">
    <location>
        <begin position="1"/>
        <end position="24"/>
    </location>
</feature>
<feature type="chain" id="PRO_5040728850" evidence="7">
    <location>
        <begin position="25"/>
        <end position="427"/>
    </location>
</feature>
<evidence type="ECO:0000256" key="5">
    <source>
        <dbReference type="ARBA" id="ARBA00023288"/>
    </source>
</evidence>
<comment type="caution">
    <text evidence="8">The sequence shown here is derived from an EMBL/GenBank/DDBJ whole genome shotgun (WGS) entry which is preliminary data.</text>
</comment>
<keyword evidence="1" id="KW-1003">Cell membrane</keyword>
<gene>
    <name evidence="8" type="ORF">MUG84_17320</name>
</gene>
<keyword evidence="4" id="KW-0564">Palmitate</keyword>
<keyword evidence="2 7" id="KW-0732">Signal</keyword>
<protein>
    <submittedName>
        <fullName evidence="8">Extracellular solute-binding protein</fullName>
    </submittedName>
</protein>
<evidence type="ECO:0000256" key="6">
    <source>
        <dbReference type="SAM" id="MobiDB-lite"/>
    </source>
</evidence>
<keyword evidence="3" id="KW-0472">Membrane</keyword>
<evidence type="ECO:0000313" key="8">
    <source>
        <dbReference type="EMBL" id="MCJ8013489.1"/>
    </source>
</evidence>
<evidence type="ECO:0000256" key="1">
    <source>
        <dbReference type="ARBA" id="ARBA00022475"/>
    </source>
</evidence>
<dbReference type="InterPro" id="IPR006059">
    <property type="entry name" value="SBP"/>
</dbReference>
<dbReference type="InterPro" id="IPR050490">
    <property type="entry name" value="Bact_solute-bd_prot1"/>
</dbReference>
<evidence type="ECO:0000256" key="7">
    <source>
        <dbReference type="SAM" id="SignalP"/>
    </source>
</evidence>
<dbReference type="PANTHER" id="PTHR43649:SF33">
    <property type="entry name" value="POLYGALACTURONAN_RHAMNOGALACTURONAN-BINDING PROTEIN YTCQ"/>
    <property type="match status" value="1"/>
</dbReference>
<keyword evidence="9" id="KW-1185">Reference proteome</keyword>
<dbReference type="AlphaFoldDB" id="A0A9X1WWV1"/>
<feature type="region of interest" description="Disordered" evidence="6">
    <location>
        <begin position="25"/>
        <end position="44"/>
    </location>
</feature>
<dbReference type="PANTHER" id="PTHR43649">
    <property type="entry name" value="ARABINOSE-BINDING PROTEIN-RELATED"/>
    <property type="match status" value="1"/>
</dbReference>
<evidence type="ECO:0000256" key="3">
    <source>
        <dbReference type="ARBA" id="ARBA00023136"/>
    </source>
</evidence>
<accession>A0A9X1WWV1</accession>
<dbReference type="Gene3D" id="3.40.190.10">
    <property type="entry name" value="Periplasmic binding protein-like II"/>
    <property type="match status" value="2"/>
</dbReference>
<dbReference type="Pfam" id="PF01547">
    <property type="entry name" value="SBP_bac_1"/>
    <property type="match status" value="1"/>
</dbReference>
<reference evidence="8" key="1">
    <citation type="submission" date="2022-04" db="EMBL/GenBank/DDBJ databases">
        <title>Paenibacillus mangrovi sp. nov., a novel endophytic bacterium isolated from bark of Kandelia candel.</title>
        <authorList>
            <person name="Tuo L."/>
        </authorList>
    </citation>
    <scope>NUCLEOTIDE SEQUENCE</scope>
    <source>
        <strain evidence="8">KQZ6P-2</strain>
    </source>
</reference>
<evidence type="ECO:0000256" key="2">
    <source>
        <dbReference type="ARBA" id="ARBA00022729"/>
    </source>
</evidence>
<dbReference type="PROSITE" id="PS51257">
    <property type="entry name" value="PROKAR_LIPOPROTEIN"/>
    <property type="match status" value="1"/>
</dbReference>
<proteinExistence type="predicted"/>
<feature type="compositionally biased region" description="Low complexity" evidence="6">
    <location>
        <begin position="33"/>
        <end position="44"/>
    </location>
</feature>
<sequence>MKKFGRSSIIAILMAAIVSGCAQGGTPDNGGKSEPAASPEAVSSGQNIKGKITIATNRTDLVNTKFKEYGEAFKKKYPEVTEVEFEALKDYSNVIKIRASANELPDIIMIPSPQIAATSYPNLFEPLDDLGFNDKIYFKDNYTVDGKLYGISVGGTASGVVYNKKAFEAAGITEVPRTLDAFMDASEKLKSKGIIPLATNFKDSWVLGEWRTLAMALSGDAQYLNNWKNDDAPFNADKPLGQTTAILKTMIDKGYVEEDLMSTNWEASKKDIASGKIAMFLLGNWVVPQIIENGASSQDIGFFPMPYGNSGSLTTVISPGMPWGVSKNSKNIDTAKAFVKFMVEDSGFDDFGGYLPVLKDRESKMEQLKNFMAMGPKVIENPPLDADYSTILNKAQFDIGTYMQEVLTGNQQETIDKYNKKWADAKK</sequence>